<reference evidence="2 3" key="1">
    <citation type="submission" date="2020-04" db="EMBL/GenBank/DDBJ databases">
        <authorList>
            <person name="Hitch T.C.A."/>
            <person name="Wylensek D."/>
            <person name="Clavel T."/>
        </authorList>
    </citation>
    <scope>NUCLEOTIDE SEQUENCE [LARGE SCALE GENOMIC DNA]</scope>
    <source>
        <strain evidence="2 3">Oil-RF-744-FAT-WT-6-1</strain>
    </source>
</reference>
<name>A0A848C2S5_9FIRM</name>
<evidence type="ECO:0000313" key="2">
    <source>
        <dbReference type="EMBL" id="NME29487.1"/>
    </source>
</evidence>
<comment type="caution">
    <text evidence="2">The sequence shown here is derived from an EMBL/GenBank/DDBJ whole genome shotgun (WGS) entry which is preliminary data.</text>
</comment>
<dbReference type="PANTHER" id="PTHR36180:SF2">
    <property type="entry name" value="BRO FAMILY PROTEIN"/>
    <property type="match status" value="1"/>
</dbReference>
<dbReference type="GO" id="GO:0003677">
    <property type="term" value="F:DNA binding"/>
    <property type="evidence" value="ECO:0007669"/>
    <property type="project" value="InterPro"/>
</dbReference>
<dbReference type="AlphaFoldDB" id="A0A848C2S5"/>
<dbReference type="EMBL" id="JABAFG010000041">
    <property type="protein sequence ID" value="NME29487.1"/>
    <property type="molecule type" value="Genomic_DNA"/>
</dbReference>
<dbReference type="Pfam" id="PF02498">
    <property type="entry name" value="Bro-N"/>
    <property type="match status" value="1"/>
</dbReference>
<dbReference type="PANTHER" id="PTHR36180">
    <property type="entry name" value="DNA-BINDING PROTEIN-RELATED-RELATED"/>
    <property type="match status" value="1"/>
</dbReference>
<dbReference type="InterPro" id="IPR003497">
    <property type="entry name" value="BRO_N_domain"/>
</dbReference>
<dbReference type="Proteomes" id="UP000591071">
    <property type="component" value="Unassembled WGS sequence"/>
</dbReference>
<dbReference type="RefSeq" id="WP_170088143.1">
    <property type="nucleotide sequence ID" value="NZ_JABAFG010000041.1"/>
</dbReference>
<organism evidence="2 3">
    <name type="scientific">Megasphaera hexanoica</name>
    <dbReference type="NCBI Taxonomy" id="1675036"/>
    <lineage>
        <taxon>Bacteria</taxon>
        <taxon>Bacillati</taxon>
        <taxon>Bacillota</taxon>
        <taxon>Negativicutes</taxon>
        <taxon>Veillonellales</taxon>
        <taxon>Veillonellaceae</taxon>
        <taxon>Megasphaera</taxon>
    </lineage>
</organism>
<dbReference type="SMART" id="SM01040">
    <property type="entry name" value="Bro-N"/>
    <property type="match status" value="1"/>
</dbReference>
<gene>
    <name evidence="2" type="ORF">HF872_12840</name>
</gene>
<dbReference type="PROSITE" id="PS51750">
    <property type="entry name" value="BRO_N"/>
    <property type="match status" value="1"/>
</dbReference>
<evidence type="ECO:0000259" key="1">
    <source>
        <dbReference type="PROSITE" id="PS51750"/>
    </source>
</evidence>
<protein>
    <submittedName>
        <fullName evidence="2">Phage antirepressor</fullName>
    </submittedName>
</protein>
<evidence type="ECO:0000313" key="3">
    <source>
        <dbReference type="Proteomes" id="UP000591071"/>
    </source>
</evidence>
<dbReference type="InterPro" id="IPR005039">
    <property type="entry name" value="Ant_C"/>
</dbReference>
<sequence length="266" mass="30414">MNQLQVFENGEFGTIRTIIHEGTVYFVGRDVATALGYSNARDALRKHVDDEDKGVANCDTPGGTQRISVINESGVYSLVFSSKQPNARAFKRWVTSEVLPSIHQYGMYAVDDLLANPDVLIQTLIAYRDERNRAREMAQINAAQQQQIAELRPKASYYDFVLQCKDLVKTSVIAKDYGWSAQRLNNWLHERGIQYKQGNIWLLYQEYAPLGYTSTKTFNVPDGNGVLHNRDYTYWTQKGRLFIYRMMTAEGNFPLIERGRCGCDDI</sequence>
<proteinExistence type="predicted"/>
<feature type="domain" description="Bro-N" evidence="1">
    <location>
        <begin position="1"/>
        <end position="106"/>
    </location>
</feature>
<accession>A0A848C2S5</accession>
<dbReference type="Pfam" id="PF03374">
    <property type="entry name" value="ANT"/>
    <property type="match status" value="1"/>
</dbReference>